<dbReference type="PANTHER" id="PTHR10196">
    <property type="entry name" value="SUGAR KINASE"/>
    <property type="match status" value="1"/>
</dbReference>
<keyword evidence="6 9" id="KW-0319">Glycerol metabolism</keyword>
<evidence type="ECO:0000256" key="6">
    <source>
        <dbReference type="ARBA" id="ARBA00022798"/>
    </source>
</evidence>
<comment type="similarity">
    <text evidence="2 9 10">Belongs to the FGGY kinase family.</text>
</comment>
<keyword evidence="5 9" id="KW-0418">Kinase</keyword>
<sequence>MKSGQHILALDQGTTSSRAIVFDDQLRPVASGQYEFRQHFPQSGWVEHDAEEIWASTQRAVRTALTDAELTPRQIAAIGITNQRETVVVWDKDTGHAIHRAIVWQDRRTADTTARLRDEGHEAEVIARTGLLLDPYFSASKLSWLLDHVEGARALANAGRLAFGTVDTWLIWKLTDGKRHVTDATNAARTMLYNIHEGCWDTHMLDMWNIPSSMMPEVMDCAAEFGMTSGETLGASVPIRGVAGDQQAATVGQACFEPGMMKSTYGTGCFALLNTGDKAVVSDNRLLTTIGYQIGGKPTYAVEGSIFIAGAAVQWLRDGVRLIHSAGQAGGLAQDADPEQHVYLVPAFTGLGAPYWDAEARGAMFGMTRNTGPAEIAKATLESVAYQTRDLFEAMKKDGAATGETVLRVDGGMTASDWTMQALADQLQAPVDRPIVRETTALGVAYLAAMQSDIAGSPAEFAQRWQLDRQFTPEMDVETVDRKYAGWCDAVRRTLSTT</sequence>
<dbReference type="HAMAP" id="MF_00186">
    <property type="entry name" value="Glycerol_kin"/>
    <property type="match status" value="1"/>
</dbReference>
<gene>
    <name evidence="9" type="primary">glpK</name>
    <name evidence="13" type="ORF">SAMN06273572_11024</name>
</gene>
<evidence type="ECO:0000256" key="2">
    <source>
        <dbReference type="ARBA" id="ARBA00009156"/>
    </source>
</evidence>
<proteinExistence type="inferred from homology"/>
<dbReference type="InterPro" id="IPR018485">
    <property type="entry name" value="FGGY_C"/>
</dbReference>
<evidence type="ECO:0000259" key="12">
    <source>
        <dbReference type="Pfam" id="PF02782"/>
    </source>
</evidence>
<dbReference type="FunFam" id="3.30.420.40:FF:000008">
    <property type="entry name" value="Glycerol kinase"/>
    <property type="match status" value="1"/>
</dbReference>
<feature type="binding site" evidence="9">
    <location>
        <position position="310"/>
    </location>
    <ligand>
        <name>ADP</name>
        <dbReference type="ChEBI" id="CHEBI:456216"/>
    </ligand>
</feature>
<dbReference type="PROSITE" id="PS00445">
    <property type="entry name" value="FGGY_KINASES_2"/>
    <property type="match status" value="1"/>
</dbReference>
<comment type="catalytic activity">
    <reaction evidence="8 9">
        <text>glycerol + ATP = sn-glycerol 3-phosphate + ADP + H(+)</text>
        <dbReference type="Rhea" id="RHEA:21644"/>
        <dbReference type="ChEBI" id="CHEBI:15378"/>
        <dbReference type="ChEBI" id="CHEBI:17754"/>
        <dbReference type="ChEBI" id="CHEBI:30616"/>
        <dbReference type="ChEBI" id="CHEBI:57597"/>
        <dbReference type="ChEBI" id="CHEBI:456216"/>
        <dbReference type="EC" id="2.7.1.30"/>
    </reaction>
</comment>
<feature type="binding site" evidence="9">
    <location>
        <position position="15"/>
    </location>
    <ligand>
        <name>ATP</name>
        <dbReference type="ChEBI" id="CHEBI:30616"/>
    </ligand>
</feature>
<dbReference type="InterPro" id="IPR018484">
    <property type="entry name" value="FGGY_N"/>
</dbReference>
<dbReference type="CDD" id="cd07786">
    <property type="entry name" value="FGGY_EcGK_like"/>
    <property type="match status" value="1"/>
</dbReference>
<feature type="binding site" evidence="9">
    <location>
        <position position="314"/>
    </location>
    <ligand>
        <name>ATP</name>
        <dbReference type="ChEBI" id="CHEBI:30616"/>
    </ligand>
</feature>
<dbReference type="AlphaFoldDB" id="A0A2C9CVM2"/>
<keyword evidence="7 9" id="KW-0067">ATP-binding</keyword>
<feature type="binding site" evidence="9">
    <location>
        <position position="245"/>
    </location>
    <ligand>
        <name>glycerol</name>
        <dbReference type="ChEBI" id="CHEBI:17754"/>
    </ligand>
</feature>
<feature type="binding site" evidence="9">
    <location>
        <position position="267"/>
    </location>
    <ligand>
        <name>ATP</name>
        <dbReference type="ChEBI" id="CHEBI:30616"/>
    </ligand>
</feature>
<dbReference type="UniPathway" id="UPA00618">
    <property type="reaction ID" value="UER00672"/>
</dbReference>
<feature type="binding site" evidence="9">
    <location>
        <position position="14"/>
    </location>
    <ligand>
        <name>sn-glycerol 3-phosphate</name>
        <dbReference type="ChEBI" id="CHEBI:57597"/>
    </ligand>
</feature>
<dbReference type="PROSITE" id="PS00933">
    <property type="entry name" value="FGGY_KINASES_1"/>
    <property type="match status" value="1"/>
</dbReference>
<feature type="binding site" evidence="9">
    <location>
        <position position="136"/>
    </location>
    <ligand>
        <name>glycerol</name>
        <dbReference type="ChEBI" id="CHEBI:17754"/>
    </ligand>
</feature>
<keyword evidence="14" id="KW-1185">Reference proteome</keyword>
<feature type="binding site" evidence="9">
    <location>
        <position position="246"/>
    </location>
    <ligand>
        <name>glycerol</name>
        <dbReference type="ChEBI" id="CHEBI:17754"/>
    </ligand>
</feature>
<feature type="domain" description="Carbohydrate kinase FGGY C-terminal" evidence="12">
    <location>
        <begin position="262"/>
        <end position="451"/>
    </location>
</feature>
<feature type="binding site" evidence="9">
    <location>
        <position position="84"/>
    </location>
    <ligand>
        <name>sn-glycerol 3-phosphate</name>
        <dbReference type="ChEBI" id="CHEBI:57597"/>
    </ligand>
</feature>
<dbReference type="FunFam" id="3.30.420.40:FF:000007">
    <property type="entry name" value="Glycerol kinase"/>
    <property type="match status" value="1"/>
</dbReference>
<protein>
    <recommendedName>
        <fullName evidence="9">Glycerol kinase</fullName>
        <ecNumber evidence="9">2.7.1.30</ecNumber>
    </recommendedName>
    <alternativeName>
        <fullName evidence="9">ATP:glycerol 3-phosphotransferase</fullName>
    </alternativeName>
    <alternativeName>
        <fullName evidence="9">Glycerokinase</fullName>
        <shortName evidence="9">GK</shortName>
    </alternativeName>
</protein>
<feature type="binding site" evidence="9">
    <location>
        <position position="18"/>
    </location>
    <ligand>
        <name>ADP</name>
        <dbReference type="ChEBI" id="CHEBI:456216"/>
    </ligand>
</feature>
<dbReference type="Pfam" id="PF02782">
    <property type="entry name" value="FGGY_C"/>
    <property type="match status" value="1"/>
</dbReference>
<evidence type="ECO:0000256" key="9">
    <source>
        <dbReference type="HAMAP-Rule" id="MF_00186"/>
    </source>
</evidence>
<comment type="pathway">
    <text evidence="1 9">Polyol metabolism; glycerol degradation via glycerol kinase pathway; sn-glycerol 3-phosphate from glycerol: step 1/1.</text>
</comment>
<dbReference type="EMBL" id="OCTN01000010">
    <property type="protein sequence ID" value="SOH95354.1"/>
    <property type="molecule type" value="Genomic_DNA"/>
</dbReference>
<feature type="binding site" evidence="9">
    <location>
        <position position="310"/>
    </location>
    <ligand>
        <name>ATP</name>
        <dbReference type="ChEBI" id="CHEBI:30616"/>
    </ligand>
</feature>
<feature type="binding site" evidence="9">
    <location>
        <position position="412"/>
    </location>
    <ligand>
        <name>ADP</name>
        <dbReference type="ChEBI" id="CHEBI:456216"/>
    </ligand>
</feature>
<keyword evidence="3 9" id="KW-0808">Transferase</keyword>
<dbReference type="GO" id="GO:0004370">
    <property type="term" value="F:glycerol kinase activity"/>
    <property type="evidence" value="ECO:0007669"/>
    <property type="project" value="UniProtKB-UniRule"/>
</dbReference>
<evidence type="ECO:0000256" key="3">
    <source>
        <dbReference type="ARBA" id="ARBA00022679"/>
    </source>
</evidence>
<evidence type="ECO:0000313" key="14">
    <source>
        <dbReference type="Proteomes" id="UP000220034"/>
    </source>
</evidence>
<feature type="domain" description="Carbohydrate kinase FGGY N-terminal" evidence="11">
    <location>
        <begin position="7"/>
        <end position="252"/>
    </location>
</feature>
<evidence type="ECO:0000256" key="7">
    <source>
        <dbReference type="ARBA" id="ARBA00022840"/>
    </source>
</evidence>
<feature type="binding site" evidence="9">
    <location>
        <position position="85"/>
    </location>
    <ligand>
        <name>glycerol</name>
        <dbReference type="ChEBI" id="CHEBI:17754"/>
    </ligand>
</feature>
<evidence type="ECO:0000256" key="4">
    <source>
        <dbReference type="ARBA" id="ARBA00022741"/>
    </source>
</evidence>
<dbReference type="GO" id="GO:0019563">
    <property type="term" value="P:glycerol catabolic process"/>
    <property type="evidence" value="ECO:0007669"/>
    <property type="project" value="UniProtKB-UniRule"/>
</dbReference>
<dbReference type="NCBIfam" id="NF000756">
    <property type="entry name" value="PRK00047.1"/>
    <property type="match status" value="1"/>
</dbReference>
<dbReference type="GO" id="GO:0006072">
    <property type="term" value="P:glycerol-3-phosphate metabolic process"/>
    <property type="evidence" value="ECO:0007669"/>
    <property type="project" value="InterPro"/>
</dbReference>
<feature type="binding site" evidence="9">
    <location>
        <position position="267"/>
    </location>
    <ligand>
        <name>ADP</name>
        <dbReference type="ChEBI" id="CHEBI:456216"/>
    </ligand>
</feature>
<dbReference type="Proteomes" id="UP000220034">
    <property type="component" value="Unassembled WGS sequence"/>
</dbReference>
<feature type="binding site" evidence="9">
    <location>
        <position position="412"/>
    </location>
    <ligand>
        <name>ATP</name>
        <dbReference type="ChEBI" id="CHEBI:30616"/>
    </ligand>
</feature>
<comment type="function">
    <text evidence="9">Key enzyme in the regulation of glycerol uptake and metabolism. Catalyzes the phosphorylation of glycerol to yield sn-glycerol 3-phosphate.</text>
</comment>
<keyword evidence="4 9" id="KW-0547">Nucleotide-binding</keyword>
<feature type="binding site" evidence="9">
    <location>
        <position position="14"/>
    </location>
    <ligand>
        <name>ADP</name>
        <dbReference type="ChEBI" id="CHEBI:456216"/>
    </ligand>
</feature>
<dbReference type="SUPFAM" id="SSF53067">
    <property type="entry name" value="Actin-like ATPase domain"/>
    <property type="match status" value="2"/>
</dbReference>
<dbReference type="GO" id="GO:0005829">
    <property type="term" value="C:cytosol"/>
    <property type="evidence" value="ECO:0007669"/>
    <property type="project" value="TreeGrafter"/>
</dbReference>
<evidence type="ECO:0000256" key="5">
    <source>
        <dbReference type="ARBA" id="ARBA00022777"/>
    </source>
</evidence>
<evidence type="ECO:0000256" key="1">
    <source>
        <dbReference type="ARBA" id="ARBA00005190"/>
    </source>
</evidence>
<dbReference type="InterPro" id="IPR043129">
    <property type="entry name" value="ATPase_NBD"/>
</dbReference>
<feature type="binding site" evidence="9">
    <location>
        <position position="84"/>
    </location>
    <ligand>
        <name>glycerol</name>
        <dbReference type="ChEBI" id="CHEBI:17754"/>
    </ligand>
</feature>
<dbReference type="RefSeq" id="WP_097931781.1">
    <property type="nucleotide sequence ID" value="NZ_OCTN01000010.1"/>
</dbReference>
<accession>A0A2C9CVM2</accession>
<dbReference type="InterPro" id="IPR000577">
    <property type="entry name" value="Carb_kinase_FGGY"/>
</dbReference>
<comment type="activity regulation">
    <text evidence="9">Inhibited by fructose 1,6-bisphosphate (FBP).</text>
</comment>
<comment type="caution">
    <text evidence="9">Lacks conserved residue(s) required for the propagation of feature annotation.</text>
</comment>
<evidence type="ECO:0000259" key="11">
    <source>
        <dbReference type="Pfam" id="PF00370"/>
    </source>
</evidence>
<evidence type="ECO:0000256" key="10">
    <source>
        <dbReference type="RuleBase" id="RU003733"/>
    </source>
</evidence>
<dbReference type="EC" id="2.7.1.30" evidence="9"/>
<dbReference type="InterPro" id="IPR005999">
    <property type="entry name" value="Glycerol_kin"/>
</dbReference>
<feature type="binding site" evidence="9">
    <location>
        <position position="245"/>
    </location>
    <ligand>
        <name>sn-glycerol 3-phosphate</name>
        <dbReference type="ChEBI" id="CHEBI:57597"/>
    </ligand>
</feature>
<feature type="binding site" evidence="9">
    <location>
        <position position="85"/>
    </location>
    <ligand>
        <name>sn-glycerol 3-phosphate</name>
        <dbReference type="ChEBI" id="CHEBI:57597"/>
    </ligand>
</feature>
<dbReference type="OrthoDB" id="9805576at2"/>
<dbReference type="Pfam" id="PF00370">
    <property type="entry name" value="FGGY_N"/>
    <property type="match status" value="1"/>
</dbReference>
<dbReference type="PIRSF" id="PIRSF000538">
    <property type="entry name" value="GlpK"/>
    <property type="match status" value="1"/>
</dbReference>
<evidence type="ECO:0000256" key="8">
    <source>
        <dbReference type="ARBA" id="ARBA00052101"/>
    </source>
</evidence>
<evidence type="ECO:0000313" key="13">
    <source>
        <dbReference type="EMBL" id="SOH95354.1"/>
    </source>
</evidence>
<feature type="binding site" evidence="9">
    <location>
        <position position="14"/>
    </location>
    <ligand>
        <name>ATP</name>
        <dbReference type="ChEBI" id="CHEBI:30616"/>
    </ligand>
</feature>
<dbReference type="InterPro" id="IPR018483">
    <property type="entry name" value="Carb_kinase_FGGY_CS"/>
</dbReference>
<name>A0A2C9CVM2_9RHOB</name>
<dbReference type="GO" id="GO:0005524">
    <property type="term" value="F:ATP binding"/>
    <property type="evidence" value="ECO:0007669"/>
    <property type="project" value="UniProtKB-UniRule"/>
</dbReference>
<dbReference type="NCBIfam" id="TIGR01311">
    <property type="entry name" value="glycerol_kin"/>
    <property type="match status" value="1"/>
</dbReference>
<feature type="binding site" evidence="9">
    <location>
        <position position="16"/>
    </location>
    <ligand>
        <name>ATP</name>
        <dbReference type="ChEBI" id="CHEBI:30616"/>
    </ligand>
</feature>
<reference evidence="14" key="1">
    <citation type="submission" date="2017-09" db="EMBL/GenBank/DDBJ databases">
        <authorList>
            <person name="Varghese N."/>
            <person name="Submissions S."/>
        </authorList>
    </citation>
    <scope>NUCLEOTIDE SEQUENCE [LARGE SCALE GENOMIC DNA]</scope>
    <source>
        <strain evidence="14">C7</strain>
    </source>
</reference>
<feature type="binding site" evidence="9">
    <location>
        <position position="136"/>
    </location>
    <ligand>
        <name>sn-glycerol 3-phosphate</name>
        <dbReference type="ChEBI" id="CHEBI:57597"/>
    </ligand>
</feature>
<dbReference type="Gene3D" id="3.30.420.40">
    <property type="match status" value="2"/>
</dbReference>
<dbReference type="PANTHER" id="PTHR10196:SF78">
    <property type="entry name" value="GLYCEROL KINASE"/>
    <property type="match status" value="1"/>
</dbReference>
<organism evidence="13 14">
    <name type="scientific">Pontivivens marinum</name>
    <dbReference type="NCBI Taxonomy" id="1690039"/>
    <lineage>
        <taxon>Bacteria</taxon>
        <taxon>Pseudomonadati</taxon>
        <taxon>Pseudomonadota</taxon>
        <taxon>Alphaproteobacteria</taxon>
        <taxon>Rhodobacterales</taxon>
        <taxon>Paracoccaceae</taxon>
        <taxon>Pontivivens</taxon>
    </lineage>
</organism>